<keyword evidence="7 11" id="KW-1133">Transmembrane helix</keyword>
<organism evidence="13 14">
    <name type="scientific">Aeromonas media</name>
    <dbReference type="NCBI Taxonomy" id="651"/>
    <lineage>
        <taxon>Bacteria</taxon>
        <taxon>Pseudomonadati</taxon>
        <taxon>Pseudomonadota</taxon>
        <taxon>Gammaproteobacteria</taxon>
        <taxon>Aeromonadales</taxon>
        <taxon>Aeromonadaceae</taxon>
        <taxon>Aeromonas</taxon>
    </lineage>
</organism>
<proteinExistence type="inferred from homology"/>
<evidence type="ECO:0000256" key="6">
    <source>
        <dbReference type="ARBA" id="ARBA00022692"/>
    </source>
</evidence>
<evidence type="ECO:0000256" key="3">
    <source>
        <dbReference type="ARBA" id="ARBA00022475"/>
    </source>
</evidence>
<evidence type="ECO:0000256" key="1">
    <source>
        <dbReference type="ARBA" id="ARBA00004377"/>
    </source>
</evidence>
<dbReference type="InterPro" id="IPR022346">
    <property type="entry name" value="T2SS_GspH"/>
</dbReference>
<dbReference type="AlphaFoldDB" id="A0A6M4Y5V3"/>
<evidence type="ECO:0000256" key="7">
    <source>
        <dbReference type="ARBA" id="ARBA00022989"/>
    </source>
</evidence>
<accession>A0A6M4Y5V3</accession>
<dbReference type="InterPro" id="IPR012902">
    <property type="entry name" value="N_methyl_site"/>
</dbReference>
<evidence type="ECO:0000256" key="10">
    <source>
        <dbReference type="ARBA" id="ARBA00030775"/>
    </source>
</evidence>
<evidence type="ECO:0000313" key="13">
    <source>
        <dbReference type="EMBL" id="QJT20624.1"/>
    </source>
</evidence>
<evidence type="ECO:0000256" key="11">
    <source>
        <dbReference type="SAM" id="Phobius"/>
    </source>
</evidence>
<keyword evidence="3" id="KW-1003">Cell membrane</keyword>
<dbReference type="RefSeq" id="WP_171275426.1">
    <property type="nucleotide sequence ID" value="NZ_CAWPJG010000001.1"/>
</dbReference>
<evidence type="ECO:0000256" key="8">
    <source>
        <dbReference type="ARBA" id="ARBA00023136"/>
    </source>
</evidence>
<evidence type="ECO:0000259" key="12">
    <source>
        <dbReference type="Pfam" id="PF12019"/>
    </source>
</evidence>
<dbReference type="Gene3D" id="3.55.40.10">
    <property type="entry name" value="minor pseudopilin epsh domain"/>
    <property type="match status" value="1"/>
</dbReference>
<gene>
    <name evidence="13" type="ORF">E4184_03470</name>
</gene>
<sequence>MIKDVKGFTLLELMIAVSLGVILLGIGAPAMSSLLSENSLRFESRTLLKYLRFARSQAIDNQQSVTACLANASDNCVTANPTQLLVFVDDNDNNILNNGELLLARSHTFPSNFTAANESSDSSRLSTVFSPDGTSLVTNTTLNLCSPGNAQVNLVIAPSGRSSQSTQADVCP</sequence>
<dbReference type="InterPro" id="IPR045584">
    <property type="entry name" value="Pilin-like"/>
</dbReference>
<dbReference type="EMBL" id="CP038441">
    <property type="protein sequence ID" value="QJT20624.1"/>
    <property type="molecule type" value="Genomic_DNA"/>
</dbReference>
<protein>
    <recommendedName>
        <fullName evidence="2">Type II secretion system protein H</fullName>
    </recommendedName>
    <alternativeName>
        <fullName evidence="10">General secretion pathway protein H</fullName>
    </alternativeName>
</protein>
<evidence type="ECO:0000256" key="2">
    <source>
        <dbReference type="ARBA" id="ARBA00021549"/>
    </source>
</evidence>
<evidence type="ECO:0000256" key="9">
    <source>
        <dbReference type="ARBA" id="ARBA00025772"/>
    </source>
</evidence>
<dbReference type="GO" id="GO:0005886">
    <property type="term" value="C:plasma membrane"/>
    <property type="evidence" value="ECO:0007669"/>
    <property type="project" value="UniProtKB-SubCell"/>
</dbReference>
<comment type="similarity">
    <text evidence="9">Belongs to the GSP H family.</text>
</comment>
<evidence type="ECO:0000256" key="5">
    <source>
        <dbReference type="ARBA" id="ARBA00022519"/>
    </source>
</evidence>
<dbReference type="Pfam" id="PF12019">
    <property type="entry name" value="GspH"/>
    <property type="match status" value="1"/>
</dbReference>
<dbReference type="GO" id="GO:0015628">
    <property type="term" value="P:protein secretion by the type II secretion system"/>
    <property type="evidence" value="ECO:0007669"/>
    <property type="project" value="InterPro"/>
</dbReference>
<dbReference type="SUPFAM" id="SSF54523">
    <property type="entry name" value="Pili subunits"/>
    <property type="match status" value="1"/>
</dbReference>
<keyword evidence="4" id="KW-0488">Methylation</keyword>
<name>A0A6M4Y5V3_AERME</name>
<feature type="transmembrane region" description="Helical" evidence="11">
    <location>
        <begin position="13"/>
        <end position="35"/>
    </location>
</feature>
<evidence type="ECO:0000313" key="14">
    <source>
        <dbReference type="Proteomes" id="UP000501427"/>
    </source>
</evidence>
<evidence type="ECO:0000256" key="4">
    <source>
        <dbReference type="ARBA" id="ARBA00022481"/>
    </source>
</evidence>
<feature type="domain" description="General secretion pathway GspH" evidence="12">
    <location>
        <begin position="44"/>
        <end position="160"/>
    </location>
</feature>
<dbReference type="NCBIfam" id="TIGR02532">
    <property type="entry name" value="IV_pilin_GFxxxE"/>
    <property type="match status" value="1"/>
</dbReference>
<reference evidence="13 14" key="1">
    <citation type="submission" date="2019-03" db="EMBL/GenBank/DDBJ databases">
        <title>Novel transposon Tn6433 accelerates the dissemination of tet(E) in Aeromonas from aerobic biofilm under oxytetracycline stress.</title>
        <authorList>
            <person name="Shi Y."/>
            <person name="Tian Z."/>
            <person name="Zhang Y."/>
            <person name="Zhang H."/>
            <person name="Yang M."/>
        </authorList>
    </citation>
    <scope>NUCLEOTIDE SEQUENCE [LARGE SCALE GENOMIC DNA]</scope>
    <source>
        <strain evidence="13 14">T0.1-19</strain>
    </source>
</reference>
<dbReference type="Pfam" id="PF07963">
    <property type="entry name" value="N_methyl"/>
    <property type="match status" value="1"/>
</dbReference>
<dbReference type="GO" id="GO:0015627">
    <property type="term" value="C:type II protein secretion system complex"/>
    <property type="evidence" value="ECO:0007669"/>
    <property type="project" value="InterPro"/>
</dbReference>
<keyword evidence="6 11" id="KW-0812">Transmembrane</keyword>
<keyword evidence="5" id="KW-0997">Cell inner membrane</keyword>
<dbReference type="Proteomes" id="UP000501427">
    <property type="component" value="Chromosome"/>
</dbReference>
<keyword evidence="8 11" id="KW-0472">Membrane</keyword>
<comment type="subcellular location">
    <subcellularLocation>
        <location evidence="1">Cell inner membrane</location>
        <topology evidence="1">Single-pass membrane protein</topology>
    </subcellularLocation>
</comment>